<sequence length="266" mass="28966">MAPPLQTGCGRPCMDWIPRGDCRNWRILAAGTVKAALWKPVGLRFHARLPAAATGWPSPHSGERMRQALLIVDMINRFDFEGGAALLRATRPVAPRIGALARRFRAASAPVVYGNDNFLDWRGGFADLVASCAGEGVGGAEIVRHVLPEARDRFVLKPRHSGFLDSPLELLLRQLRVRRVVVTGIAADSCILITAHDAHMRQLQVQVPRDCVAAQTVARRDRALALMRDAFGIDVRGARTVRLVADAAGRGRGAGAGRRRRNQATP</sequence>
<dbReference type="CDD" id="cd00431">
    <property type="entry name" value="cysteine_hydrolases"/>
    <property type="match status" value="1"/>
</dbReference>
<proteinExistence type="predicted"/>
<feature type="domain" description="Isochorismatase-like" evidence="2">
    <location>
        <begin position="68"/>
        <end position="232"/>
    </location>
</feature>
<dbReference type="EMBL" id="PDWK01000025">
    <property type="protein sequence ID" value="KAF1689234.1"/>
    <property type="molecule type" value="Genomic_DNA"/>
</dbReference>
<accession>A0A921TE56</accession>
<dbReference type="AlphaFoldDB" id="A0A921TE56"/>
<dbReference type="InterPro" id="IPR050272">
    <property type="entry name" value="Isochorismatase-like_hydrls"/>
</dbReference>
<name>A0A921TE56_9GAMM</name>
<keyword evidence="1" id="KW-0378">Hydrolase</keyword>
<dbReference type="Gene3D" id="3.40.50.850">
    <property type="entry name" value="Isochorismatase-like"/>
    <property type="match status" value="1"/>
</dbReference>
<keyword evidence="4" id="KW-1185">Reference proteome</keyword>
<dbReference type="InterPro" id="IPR036380">
    <property type="entry name" value="Isochorismatase-like_sf"/>
</dbReference>
<dbReference type="InterPro" id="IPR000868">
    <property type="entry name" value="Isochorismatase-like_dom"/>
</dbReference>
<reference evidence="3" key="1">
    <citation type="submission" date="2017-10" db="EMBL/GenBank/DDBJ databases">
        <title>Whole genome sequencing of members of genus Pseudoxanthomonas.</title>
        <authorList>
            <person name="Kumar S."/>
            <person name="Bansal K."/>
            <person name="Kaur A."/>
            <person name="Patil P."/>
            <person name="Sharma S."/>
            <person name="Patil P.B."/>
        </authorList>
    </citation>
    <scope>NUCLEOTIDE SEQUENCE</scope>
    <source>
        <strain evidence="3">DSM 22914</strain>
    </source>
</reference>
<dbReference type="SUPFAM" id="SSF52499">
    <property type="entry name" value="Isochorismatase-like hydrolases"/>
    <property type="match status" value="1"/>
</dbReference>
<evidence type="ECO:0000313" key="3">
    <source>
        <dbReference type="EMBL" id="KAF1689234.1"/>
    </source>
</evidence>
<dbReference type="PANTHER" id="PTHR43540">
    <property type="entry name" value="PEROXYUREIDOACRYLATE/UREIDOACRYLATE AMIDOHYDROLASE-RELATED"/>
    <property type="match status" value="1"/>
</dbReference>
<dbReference type="GO" id="GO:0016787">
    <property type="term" value="F:hydrolase activity"/>
    <property type="evidence" value="ECO:0007669"/>
    <property type="project" value="UniProtKB-KW"/>
</dbReference>
<dbReference type="PANTHER" id="PTHR43540:SF6">
    <property type="entry name" value="ISOCHORISMATASE-LIKE DOMAIN-CONTAINING PROTEIN"/>
    <property type="match status" value="1"/>
</dbReference>
<evidence type="ECO:0000313" key="4">
    <source>
        <dbReference type="Proteomes" id="UP000717981"/>
    </source>
</evidence>
<dbReference type="Proteomes" id="UP000717981">
    <property type="component" value="Unassembled WGS sequence"/>
</dbReference>
<comment type="caution">
    <text evidence="3">The sequence shown here is derived from an EMBL/GenBank/DDBJ whole genome shotgun (WGS) entry which is preliminary data.</text>
</comment>
<organism evidence="3 4">
    <name type="scientific">Pseudoxanthomonas taiwanensis</name>
    <dbReference type="NCBI Taxonomy" id="176598"/>
    <lineage>
        <taxon>Bacteria</taxon>
        <taxon>Pseudomonadati</taxon>
        <taxon>Pseudomonadota</taxon>
        <taxon>Gammaproteobacteria</taxon>
        <taxon>Lysobacterales</taxon>
        <taxon>Lysobacteraceae</taxon>
        <taxon>Pseudoxanthomonas</taxon>
    </lineage>
</organism>
<dbReference type="Pfam" id="PF00857">
    <property type="entry name" value="Isochorismatase"/>
    <property type="match status" value="1"/>
</dbReference>
<gene>
    <name evidence="3" type="ORF">CR938_06720</name>
</gene>
<protein>
    <submittedName>
        <fullName evidence="3">Isochorismatase</fullName>
    </submittedName>
</protein>
<evidence type="ECO:0000256" key="1">
    <source>
        <dbReference type="ARBA" id="ARBA00022801"/>
    </source>
</evidence>
<evidence type="ECO:0000259" key="2">
    <source>
        <dbReference type="Pfam" id="PF00857"/>
    </source>
</evidence>